<dbReference type="Gene3D" id="3.40.109.10">
    <property type="entry name" value="NADH Oxidase"/>
    <property type="match status" value="1"/>
</dbReference>
<feature type="binding site" evidence="8">
    <location>
        <position position="47"/>
    </location>
    <ligand>
        <name>FMN</name>
        <dbReference type="ChEBI" id="CHEBI:58210"/>
        <note>ligand shared between dimeric partners</note>
    </ligand>
</feature>
<evidence type="ECO:0000256" key="7">
    <source>
        <dbReference type="PIRNR" id="PIRNR000232"/>
    </source>
</evidence>
<evidence type="ECO:0000256" key="4">
    <source>
        <dbReference type="ARBA" id="ARBA00022857"/>
    </source>
</evidence>
<accession>A0A9X1QJ52</accession>
<comment type="similarity">
    <text evidence="1 7">Belongs to the nitroreductase family.</text>
</comment>
<dbReference type="CDD" id="cd02135">
    <property type="entry name" value="YdjA-like"/>
    <property type="match status" value="1"/>
</dbReference>
<keyword evidence="6 7" id="KW-0520">NAD</keyword>
<dbReference type="InterPro" id="IPR029479">
    <property type="entry name" value="Nitroreductase"/>
</dbReference>
<feature type="binding site" description="in other chain" evidence="8">
    <location>
        <begin position="16"/>
        <end position="18"/>
    </location>
    <ligand>
        <name>FMN</name>
        <dbReference type="ChEBI" id="CHEBI:58210"/>
        <note>ligand shared between dimeric partners</note>
    </ligand>
</feature>
<dbReference type="PANTHER" id="PTHR43821">
    <property type="entry name" value="NAD(P)H NITROREDUCTASE YDJA-RELATED"/>
    <property type="match status" value="1"/>
</dbReference>
<protein>
    <recommendedName>
        <fullName evidence="7">Putative NAD(P)H nitroreductase</fullName>
        <ecNumber evidence="7">1.-.-.-</ecNumber>
    </recommendedName>
</protein>
<proteinExistence type="inferred from homology"/>
<evidence type="ECO:0000259" key="9">
    <source>
        <dbReference type="Pfam" id="PF00881"/>
    </source>
</evidence>
<evidence type="ECO:0000256" key="2">
    <source>
        <dbReference type="ARBA" id="ARBA00022630"/>
    </source>
</evidence>
<dbReference type="SUPFAM" id="SSF55469">
    <property type="entry name" value="FMN-dependent nitroreductase-like"/>
    <property type="match status" value="1"/>
</dbReference>
<reference evidence="10" key="1">
    <citation type="submission" date="2022-01" db="EMBL/GenBank/DDBJ databases">
        <authorList>
            <person name="Jo J.-H."/>
            <person name="Im W.-T."/>
        </authorList>
    </citation>
    <scope>NUCLEOTIDE SEQUENCE</scope>
    <source>
        <strain evidence="10">G124</strain>
    </source>
</reference>
<feature type="binding site" evidence="8">
    <location>
        <position position="43"/>
    </location>
    <ligand>
        <name>FMN</name>
        <dbReference type="ChEBI" id="CHEBI:58210"/>
        <note>ligand shared between dimeric partners</note>
    </ligand>
</feature>
<dbReference type="Pfam" id="PF00881">
    <property type="entry name" value="Nitroreductase"/>
    <property type="match status" value="1"/>
</dbReference>
<evidence type="ECO:0000313" key="10">
    <source>
        <dbReference type="EMBL" id="MCF2514365.1"/>
    </source>
</evidence>
<dbReference type="AlphaFoldDB" id="A0A9X1QJ52"/>
<name>A0A9X1QJ52_9SPHN</name>
<keyword evidence="4 7" id="KW-0521">NADP</keyword>
<comment type="caution">
    <text evidence="10">The sequence shown here is derived from an EMBL/GenBank/DDBJ whole genome shotgun (WGS) entry which is preliminary data.</text>
</comment>
<dbReference type="PIRSF" id="PIRSF000232">
    <property type="entry name" value="YdjA"/>
    <property type="match status" value="1"/>
</dbReference>
<evidence type="ECO:0000256" key="3">
    <source>
        <dbReference type="ARBA" id="ARBA00022643"/>
    </source>
</evidence>
<organism evidence="10 11">
    <name type="scientific">Sphingomonas cremea</name>
    <dbReference type="NCBI Taxonomy" id="2904799"/>
    <lineage>
        <taxon>Bacteria</taxon>
        <taxon>Pseudomonadati</taxon>
        <taxon>Pseudomonadota</taxon>
        <taxon>Alphaproteobacteria</taxon>
        <taxon>Sphingomonadales</taxon>
        <taxon>Sphingomonadaceae</taxon>
        <taxon>Sphingomonas</taxon>
    </lineage>
</organism>
<dbReference type="EMBL" id="JAKFGM010000001">
    <property type="protein sequence ID" value="MCF2514365.1"/>
    <property type="molecule type" value="Genomic_DNA"/>
</dbReference>
<evidence type="ECO:0000256" key="6">
    <source>
        <dbReference type="ARBA" id="ARBA00023027"/>
    </source>
</evidence>
<feature type="domain" description="Nitroreductase" evidence="9">
    <location>
        <begin position="29"/>
        <end position="170"/>
    </location>
</feature>
<dbReference type="RefSeq" id="WP_235067172.1">
    <property type="nucleotide sequence ID" value="NZ_JAKFGM010000001.1"/>
</dbReference>
<evidence type="ECO:0000313" key="11">
    <source>
        <dbReference type="Proteomes" id="UP001139410"/>
    </source>
</evidence>
<evidence type="ECO:0000256" key="8">
    <source>
        <dbReference type="PIRSR" id="PIRSR000232-1"/>
    </source>
</evidence>
<keyword evidence="11" id="KW-1185">Reference proteome</keyword>
<dbReference type="InterPro" id="IPR026021">
    <property type="entry name" value="YdjA-like"/>
</dbReference>
<dbReference type="PANTHER" id="PTHR43821:SF1">
    <property type="entry name" value="NAD(P)H NITROREDUCTASE YDJA-RELATED"/>
    <property type="match status" value="1"/>
</dbReference>
<dbReference type="InterPro" id="IPR000415">
    <property type="entry name" value="Nitroreductase-like"/>
</dbReference>
<keyword evidence="5 7" id="KW-0560">Oxidoreductase</keyword>
<keyword evidence="2 7" id="KW-0285">Flavoprotein</keyword>
<gene>
    <name evidence="10" type="ORF">LVY65_04695</name>
</gene>
<comment type="cofactor">
    <cofactor evidence="8">
        <name>FMN</name>
        <dbReference type="ChEBI" id="CHEBI:58210"/>
    </cofactor>
    <text evidence="8">Binds 1 FMN per subunit.</text>
</comment>
<sequence>MTLNDRSSALAFLETRRSGKPRDLIGPGPSDAELEHILNIAIRTPDHGKLSPWRFVIVDRKQRQALADLLARALAEHDPGATSAHYAKALEFAHQAPVMIVLISAPVREHKIPVWEQELSCGAVAMNLLHAANALGYVGGWITGWQAYNDRVRAAFCEEGQRIAGFIFIGTPANPVEERPRPLLADLVRDWQPAERD</sequence>
<dbReference type="GO" id="GO:0016491">
    <property type="term" value="F:oxidoreductase activity"/>
    <property type="evidence" value="ECO:0007669"/>
    <property type="project" value="UniProtKB-UniRule"/>
</dbReference>
<dbReference type="EC" id="1.-.-.-" evidence="7"/>
<keyword evidence="3 7" id="KW-0288">FMN</keyword>
<evidence type="ECO:0000256" key="5">
    <source>
        <dbReference type="ARBA" id="ARBA00023002"/>
    </source>
</evidence>
<feature type="binding site" description="in other chain" evidence="8">
    <location>
        <begin position="141"/>
        <end position="143"/>
    </location>
    <ligand>
        <name>FMN</name>
        <dbReference type="ChEBI" id="CHEBI:58210"/>
        <note>ligand shared between dimeric partners</note>
    </ligand>
</feature>
<dbReference type="InterPro" id="IPR052530">
    <property type="entry name" value="NAD(P)H_nitroreductase"/>
</dbReference>
<evidence type="ECO:0000256" key="1">
    <source>
        <dbReference type="ARBA" id="ARBA00007118"/>
    </source>
</evidence>
<dbReference type="Proteomes" id="UP001139410">
    <property type="component" value="Unassembled WGS sequence"/>
</dbReference>